<comment type="caution">
    <text evidence="1">The sequence shown here is derived from an EMBL/GenBank/DDBJ whole genome shotgun (WGS) entry which is preliminary data.</text>
</comment>
<accession>A0A927FWQ8</accession>
<keyword evidence="2" id="KW-1185">Reference proteome</keyword>
<dbReference type="EMBL" id="JACYFU010000002">
    <property type="protein sequence ID" value="MBD8066054.1"/>
    <property type="molecule type" value="Genomic_DNA"/>
</dbReference>
<dbReference type="RefSeq" id="WP_191775349.1">
    <property type="nucleotide sequence ID" value="NZ_JACYFU010000002.1"/>
</dbReference>
<evidence type="ECO:0000313" key="2">
    <source>
        <dbReference type="Proteomes" id="UP000654108"/>
    </source>
</evidence>
<name>A0A927FWQ8_9HYPH</name>
<proteinExistence type="predicted"/>
<organism evidence="1 2">
    <name type="scientific">Devosia oryzisoli</name>
    <dbReference type="NCBI Taxonomy" id="2774138"/>
    <lineage>
        <taxon>Bacteria</taxon>
        <taxon>Pseudomonadati</taxon>
        <taxon>Pseudomonadota</taxon>
        <taxon>Alphaproteobacteria</taxon>
        <taxon>Hyphomicrobiales</taxon>
        <taxon>Devosiaceae</taxon>
        <taxon>Devosia</taxon>
    </lineage>
</organism>
<evidence type="ECO:0000313" key="1">
    <source>
        <dbReference type="EMBL" id="MBD8066054.1"/>
    </source>
</evidence>
<gene>
    <name evidence="1" type="ORF">IC608_11275</name>
</gene>
<reference evidence="1" key="1">
    <citation type="submission" date="2020-09" db="EMBL/GenBank/DDBJ databases">
        <title>Genome seq and assembly of Devosia sp.</title>
        <authorList>
            <person name="Chhetri G."/>
        </authorList>
    </citation>
    <scope>NUCLEOTIDE SEQUENCE</scope>
    <source>
        <strain evidence="1">PTR5</strain>
    </source>
</reference>
<sequence>MSQILVGSTADADQLLHRIQLSAKRAHDWIAAQSGDPLDMLKSMKFQPVGFHPVEDRALNVVEQINQTWTYYVAATAAKQLLELHPDVGGFHLAPGAHASRELDIMSDAPGVVGAETFAAVDPRNNRKLFLDLQKMAARTERHRYVFFMSPLYPDAGRQVRLERDGVEVWSLPF</sequence>
<dbReference type="AlphaFoldDB" id="A0A927FWQ8"/>
<dbReference type="Proteomes" id="UP000654108">
    <property type="component" value="Unassembled WGS sequence"/>
</dbReference>
<protein>
    <submittedName>
        <fullName evidence="1">Uncharacterized protein</fullName>
    </submittedName>
</protein>